<evidence type="ECO:0000256" key="1">
    <source>
        <dbReference type="SAM" id="MobiDB-lite"/>
    </source>
</evidence>
<proteinExistence type="predicted"/>
<name>A0ABQ4ZY85_9ASTR</name>
<reference evidence="3" key="1">
    <citation type="journal article" date="2022" name="Int. J. Mol. Sci.">
        <title>Draft Genome of Tanacetum Coccineum: Genomic Comparison of Closely Related Tanacetum-Family Plants.</title>
        <authorList>
            <person name="Yamashiro T."/>
            <person name="Shiraishi A."/>
            <person name="Nakayama K."/>
            <person name="Satake H."/>
        </authorList>
    </citation>
    <scope>NUCLEOTIDE SEQUENCE</scope>
</reference>
<accession>A0ABQ4ZY85</accession>
<evidence type="ECO:0000259" key="2">
    <source>
        <dbReference type="Pfam" id="PF03732"/>
    </source>
</evidence>
<feature type="domain" description="Retrotransposon gag" evidence="2">
    <location>
        <begin position="4"/>
        <end position="63"/>
    </location>
</feature>
<dbReference type="Proteomes" id="UP001151760">
    <property type="component" value="Unassembled WGS sequence"/>
</dbReference>
<dbReference type="EMBL" id="BQNB010011717">
    <property type="protein sequence ID" value="GJS94251.1"/>
    <property type="molecule type" value="Genomic_DNA"/>
</dbReference>
<dbReference type="Gene3D" id="2.40.70.10">
    <property type="entry name" value="Acid Proteases"/>
    <property type="match status" value="1"/>
</dbReference>
<protein>
    <submittedName>
        <fullName evidence="3">Phospholipase-like protein</fullName>
    </submittedName>
</protein>
<dbReference type="Pfam" id="PF03732">
    <property type="entry name" value="Retrotrans_gag"/>
    <property type="match status" value="1"/>
</dbReference>
<feature type="region of interest" description="Disordered" evidence="1">
    <location>
        <begin position="143"/>
        <end position="164"/>
    </location>
</feature>
<dbReference type="CDD" id="cd00303">
    <property type="entry name" value="retropepsin_like"/>
    <property type="match status" value="1"/>
</dbReference>
<reference evidence="3" key="2">
    <citation type="submission" date="2022-01" db="EMBL/GenBank/DDBJ databases">
        <authorList>
            <person name="Yamashiro T."/>
            <person name="Shiraishi A."/>
            <person name="Satake H."/>
            <person name="Nakayama K."/>
        </authorList>
    </citation>
    <scope>NUCLEOTIDE SEQUENCE</scope>
</reference>
<evidence type="ECO:0000313" key="3">
    <source>
        <dbReference type="EMBL" id="GJS94251.1"/>
    </source>
</evidence>
<keyword evidence="4" id="KW-1185">Reference proteome</keyword>
<gene>
    <name evidence="3" type="ORF">Tco_0801219</name>
</gene>
<evidence type="ECO:0000313" key="4">
    <source>
        <dbReference type="Proteomes" id="UP001151760"/>
    </source>
</evidence>
<dbReference type="InterPro" id="IPR005162">
    <property type="entry name" value="Retrotrans_gag_dom"/>
</dbReference>
<dbReference type="PANTHER" id="PTHR33067">
    <property type="entry name" value="RNA-DIRECTED DNA POLYMERASE-RELATED"/>
    <property type="match status" value="1"/>
</dbReference>
<organism evidence="3 4">
    <name type="scientific">Tanacetum coccineum</name>
    <dbReference type="NCBI Taxonomy" id="301880"/>
    <lineage>
        <taxon>Eukaryota</taxon>
        <taxon>Viridiplantae</taxon>
        <taxon>Streptophyta</taxon>
        <taxon>Embryophyta</taxon>
        <taxon>Tracheophyta</taxon>
        <taxon>Spermatophyta</taxon>
        <taxon>Magnoliopsida</taxon>
        <taxon>eudicotyledons</taxon>
        <taxon>Gunneridae</taxon>
        <taxon>Pentapetalae</taxon>
        <taxon>asterids</taxon>
        <taxon>campanulids</taxon>
        <taxon>Asterales</taxon>
        <taxon>Asteraceae</taxon>
        <taxon>Asteroideae</taxon>
        <taxon>Anthemideae</taxon>
        <taxon>Anthemidinae</taxon>
        <taxon>Tanacetum</taxon>
    </lineage>
</organism>
<dbReference type="InterPro" id="IPR021109">
    <property type="entry name" value="Peptidase_aspartic_dom_sf"/>
</dbReference>
<sequence>MGVDSWDLLKKTFIQRYSPPSKTAKQLEEIRNFKQEGDETLYQAWERYNDLLYKCPTHDINNHHKWHDGSSSRKIESSSNSEGITAIVNKLENLGRDMKKLKENVHAIQVGCQICGGAHLDKDCPLNEEVKSVEEVKYGEFGRPFPNNNRNDGRFNKGGYDQPASVERRPSLTEIINKYMEEASKRHAEQDEWLKKFYQSAPLFSRIIYPLRNKDPRSVNVIPKSMFEHLKLAQLKKTDMLVEMADMTKRSPIGIVENVLVKIDKFLFPSDFVVTDMLNTRYETMILGRPFIATIHAKIDVFNKEISLGNGDKSSRFEKSDNNYDNHIQERISKKTRMLKSNTNLPSTHFCKPVKQICNGILKVWPTCDLTLKACNGGIEVYGMNEEGNIKRWYEEWCNENSIVDTPTSKLVAVQEDYKPRPNDYYFKDWLLTKVGHTEVSEPVKKALLKTWLLDCFQEELVKDPRSRSFDDYKRMFNLEVDQLVDECELGIGKYKGIIPIGGMIKNQNRRKGDNLEST</sequence>
<comment type="caution">
    <text evidence="3">The sequence shown here is derived from an EMBL/GenBank/DDBJ whole genome shotgun (WGS) entry which is preliminary data.</text>
</comment>
<dbReference type="PANTHER" id="PTHR33067:SF35">
    <property type="entry name" value="ASPARTIC PEPTIDASE DDI1-TYPE DOMAIN-CONTAINING PROTEIN"/>
    <property type="match status" value="1"/>
</dbReference>